<evidence type="ECO:0000313" key="1">
    <source>
        <dbReference type="EMBL" id="GAA2121660.1"/>
    </source>
</evidence>
<name>A0ABN2Y648_9ACTN</name>
<keyword evidence="2" id="KW-1185">Reference proteome</keyword>
<proteinExistence type="predicted"/>
<evidence type="ECO:0000313" key="2">
    <source>
        <dbReference type="Proteomes" id="UP001500575"/>
    </source>
</evidence>
<dbReference type="EMBL" id="BAAAQQ010000007">
    <property type="protein sequence ID" value="GAA2121660.1"/>
    <property type="molecule type" value="Genomic_DNA"/>
</dbReference>
<accession>A0ABN2Y648</accession>
<comment type="caution">
    <text evidence="1">The sequence shown here is derived from an EMBL/GenBank/DDBJ whole genome shotgun (WGS) entry which is preliminary data.</text>
</comment>
<reference evidence="1 2" key="1">
    <citation type="journal article" date="2019" name="Int. J. Syst. Evol. Microbiol.">
        <title>The Global Catalogue of Microorganisms (GCM) 10K type strain sequencing project: providing services to taxonomists for standard genome sequencing and annotation.</title>
        <authorList>
            <consortium name="The Broad Institute Genomics Platform"/>
            <consortium name="The Broad Institute Genome Sequencing Center for Infectious Disease"/>
            <person name="Wu L."/>
            <person name="Ma J."/>
        </authorList>
    </citation>
    <scope>NUCLEOTIDE SEQUENCE [LARGE SCALE GENOMIC DNA]</scope>
    <source>
        <strain evidence="1 2">JCM 16021</strain>
    </source>
</reference>
<organism evidence="1 2">
    <name type="scientific">Nocardioides bigeumensis</name>
    <dbReference type="NCBI Taxonomy" id="433657"/>
    <lineage>
        <taxon>Bacteria</taxon>
        <taxon>Bacillati</taxon>
        <taxon>Actinomycetota</taxon>
        <taxon>Actinomycetes</taxon>
        <taxon>Propionibacteriales</taxon>
        <taxon>Nocardioidaceae</taxon>
        <taxon>Nocardioides</taxon>
    </lineage>
</organism>
<protein>
    <submittedName>
        <fullName evidence="1">Uncharacterized protein</fullName>
    </submittedName>
</protein>
<gene>
    <name evidence="1" type="ORF">GCM10009843_16120</name>
</gene>
<dbReference type="Proteomes" id="UP001500575">
    <property type="component" value="Unassembled WGS sequence"/>
</dbReference>
<sequence>MAPASMPFHSRIHVELRDLTRRLILEYRGALPPGQVMVAVQDANRILGRSVVPERRVPACEGIARRVLSERVAAIAVEQALQRTA</sequence>